<proteinExistence type="predicted"/>
<dbReference type="Proteomes" id="UP000783934">
    <property type="component" value="Unassembled WGS sequence"/>
</dbReference>
<evidence type="ECO:0000313" key="4">
    <source>
        <dbReference type="Proteomes" id="UP000783934"/>
    </source>
</evidence>
<reference evidence="1" key="2">
    <citation type="journal article" date="2021" name="PeerJ">
        <title>Extensive microbial diversity within the chicken gut microbiome revealed by metagenomics and culture.</title>
        <authorList>
            <person name="Gilroy R."/>
            <person name="Ravi A."/>
            <person name="Getino M."/>
            <person name="Pursley I."/>
            <person name="Horton D.L."/>
            <person name="Alikhan N.F."/>
            <person name="Baker D."/>
            <person name="Gharbi K."/>
            <person name="Hall N."/>
            <person name="Watson M."/>
            <person name="Adriaenssens E.M."/>
            <person name="Foster-Nyarko E."/>
            <person name="Jarju S."/>
            <person name="Secka A."/>
            <person name="Antonio M."/>
            <person name="Oren A."/>
            <person name="Chaudhuri R.R."/>
            <person name="La Ragione R."/>
            <person name="Hildebrand F."/>
            <person name="Pallen M.J."/>
        </authorList>
    </citation>
    <scope>NUCLEOTIDE SEQUENCE</scope>
    <source>
        <strain evidence="1">CHK175-13533</strain>
    </source>
</reference>
<gene>
    <name evidence="2" type="ORF">GGR41_000474</name>
    <name evidence="1" type="ORF">K8U84_03240</name>
</gene>
<keyword evidence="4" id="KW-1185">Reference proteome</keyword>
<dbReference type="RefSeq" id="WP_167660470.1">
    <property type="nucleotide sequence ID" value="NZ_BMCQ01000004.1"/>
</dbReference>
<evidence type="ECO:0000313" key="1">
    <source>
        <dbReference type="EMBL" id="HJH23549.1"/>
    </source>
</evidence>
<dbReference type="EMBL" id="JAATIZ010000001">
    <property type="protein sequence ID" value="NJB64253.1"/>
    <property type="molecule type" value="Genomic_DNA"/>
</dbReference>
<comment type="caution">
    <text evidence="1">The sequence shown here is derived from an EMBL/GenBank/DDBJ whole genome shotgun (WGS) entry which is preliminary data.</text>
</comment>
<name>A0A9D2VFE0_9BURK</name>
<accession>A0A9D2VFE0</accession>
<sequence>MTAANSCIVLSEALAPAPMAAELIKHLPTYAPNLVRYLDQCQSKIVRPALDQTRCTALEAWQVEQAGFPAATAKHNAALALLLASKAEKTPTIAPDKPFWLAELVHLAPSRDGAALIPATDLQITPEQSHELLNAAQLLCEGTGFRLEPWSAHHWQLHSAIELPAVFASPALVSRSAVNDWWDQNPATREWRRFVNELQMLYFNHPVNQARLHHGLPPINSLWPVGGLAGNAWQPQPRPYQLFDTLTEPYLRQDWGLWLQSLQQLDLELKTELSHQPDLVLTNTEQLLIASPRPTRFWHRFMQPTSTWRSHWLVQS</sequence>
<reference evidence="2 4" key="1">
    <citation type="submission" date="2020-03" db="EMBL/GenBank/DDBJ databases">
        <title>Genomic Encyclopedia of Type Strains, Phase IV (KMG-IV): sequencing the most valuable type-strain genomes for metagenomic binning, comparative biology and taxonomic classification.</title>
        <authorList>
            <person name="Goeker M."/>
        </authorList>
    </citation>
    <scope>NUCLEOTIDE SEQUENCE [LARGE SCALE GENOMIC DNA]</scope>
    <source>
        <strain evidence="2 4">DSM 26613</strain>
    </source>
</reference>
<dbReference type="Proteomes" id="UP000700248">
    <property type="component" value="Unassembled WGS sequence"/>
</dbReference>
<reference evidence="1" key="3">
    <citation type="submission" date="2021-09" db="EMBL/GenBank/DDBJ databases">
        <authorList>
            <person name="Gilroy R."/>
        </authorList>
    </citation>
    <scope>NUCLEOTIDE SEQUENCE</scope>
    <source>
        <strain evidence="1">CHK175-13533</strain>
    </source>
</reference>
<evidence type="ECO:0000313" key="2">
    <source>
        <dbReference type="EMBL" id="NJB64253.1"/>
    </source>
</evidence>
<organism evidence="1 3">
    <name type="scientific">Paenalcaligenes hominis</name>
    <dbReference type="NCBI Taxonomy" id="643674"/>
    <lineage>
        <taxon>Bacteria</taxon>
        <taxon>Pseudomonadati</taxon>
        <taxon>Pseudomonadota</taxon>
        <taxon>Betaproteobacteria</taxon>
        <taxon>Burkholderiales</taxon>
        <taxon>Alcaligenaceae</taxon>
        <taxon>Paenalcaligenes</taxon>
    </lineage>
</organism>
<dbReference type="AlphaFoldDB" id="A0A9D2VFE0"/>
<evidence type="ECO:0000313" key="3">
    <source>
        <dbReference type="Proteomes" id="UP000700248"/>
    </source>
</evidence>
<protein>
    <submittedName>
        <fullName evidence="1">Uncharacterized protein</fullName>
    </submittedName>
</protein>
<dbReference type="EMBL" id="DYTQ01000043">
    <property type="protein sequence ID" value="HJH23549.1"/>
    <property type="molecule type" value="Genomic_DNA"/>
</dbReference>